<gene>
    <name evidence="3" type="ORF">FYJ85_20615</name>
</gene>
<dbReference type="Proteomes" id="UP000435649">
    <property type="component" value="Unassembled WGS sequence"/>
</dbReference>
<dbReference type="GO" id="GO:0003677">
    <property type="term" value="F:DNA binding"/>
    <property type="evidence" value="ECO:0007669"/>
    <property type="project" value="InterPro"/>
</dbReference>
<feature type="region of interest" description="Disordered" evidence="1">
    <location>
        <begin position="131"/>
        <end position="153"/>
    </location>
</feature>
<sequence>MAKPTKEQKRKAKLKAKKQQAIHNQQSLTERLSIALEKLCEPVLPEYIDDSRGPDLTGRSIVWQMGMIAWNIHVTGRQELADCAFAGSKLDAEQQILVRKEIAGLVQRKIELYPRQMTAIRDVAATLVNGSPRAKARPGDTFPELPAKPVSEPKKPLCAEDIAALRKAMKLTQVKFGEIFGVTARKVSEWEHGKSQPSAEQSEKMNSLNKENVQ</sequence>
<protein>
    <submittedName>
        <fullName evidence="3">Helix-turn-helix domain-containing protein</fullName>
    </submittedName>
</protein>
<evidence type="ECO:0000259" key="2">
    <source>
        <dbReference type="PROSITE" id="PS50943"/>
    </source>
</evidence>
<proteinExistence type="predicted"/>
<dbReference type="CDD" id="cd00093">
    <property type="entry name" value="HTH_XRE"/>
    <property type="match status" value="1"/>
</dbReference>
<dbReference type="SUPFAM" id="SSF47413">
    <property type="entry name" value="lambda repressor-like DNA-binding domains"/>
    <property type="match status" value="1"/>
</dbReference>
<feature type="domain" description="HTH cro/C1-type" evidence="2">
    <location>
        <begin position="162"/>
        <end position="205"/>
    </location>
</feature>
<organism evidence="3 4">
    <name type="scientific">Victivallis lenta</name>
    <dbReference type="NCBI Taxonomy" id="2606640"/>
    <lineage>
        <taxon>Bacteria</taxon>
        <taxon>Pseudomonadati</taxon>
        <taxon>Lentisphaerota</taxon>
        <taxon>Lentisphaeria</taxon>
        <taxon>Victivallales</taxon>
        <taxon>Victivallaceae</taxon>
        <taxon>Victivallis</taxon>
    </lineage>
</organism>
<dbReference type="PROSITE" id="PS50943">
    <property type="entry name" value="HTH_CROC1"/>
    <property type="match status" value="1"/>
</dbReference>
<evidence type="ECO:0000256" key="1">
    <source>
        <dbReference type="SAM" id="MobiDB-lite"/>
    </source>
</evidence>
<dbReference type="InterPro" id="IPR001387">
    <property type="entry name" value="Cro/C1-type_HTH"/>
</dbReference>
<evidence type="ECO:0000313" key="4">
    <source>
        <dbReference type="Proteomes" id="UP000435649"/>
    </source>
</evidence>
<feature type="compositionally biased region" description="Polar residues" evidence="1">
    <location>
        <begin position="195"/>
        <end position="214"/>
    </location>
</feature>
<dbReference type="InterPro" id="IPR010982">
    <property type="entry name" value="Lambda_DNA-bd_dom_sf"/>
</dbReference>
<evidence type="ECO:0000313" key="3">
    <source>
        <dbReference type="EMBL" id="MST99433.1"/>
    </source>
</evidence>
<reference evidence="3 4" key="1">
    <citation type="submission" date="2019-08" db="EMBL/GenBank/DDBJ databases">
        <title>In-depth cultivation of the pig gut microbiome towards novel bacterial diversity and tailored functional studies.</title>
        <authorList>
            <person name="Wylensek D."/>
            <person name="Hitch T.C.A."/>
            <person name="Clavel T."/>
        </authorList>
    </citation>
    <scope>NUCLEOTIDE SEQUENCE [LARGE SCALE GENOMIC DNA]</scope>
    <source>
        <strain evidence="3 4">BBE-744-WT-12</strain>
    </source>
</reference>
<name>A0A844G8C4_9BACT</name>
<dbReference type="RefSeq" id="WP_154420625.1">
    <property type="nucleotide sequence ID" value="NZ_VUNS01000036.1"/>
</dbReference>
<keyword evidence="4" id="KW-1185">Reference proteome</keyword>
<dbReference type="AlphaFoldDB" id="A0A844G8C4"/>
<dbReference type="Pfam" id="PF01381">
    <property type="entry name" value="HTH_3"/>
    <property type="match status" value="1"/>
</dbReference>
<comment type="caution">
    <text evidence="3">The sequence shown here is derived from an EMBL/GenBank/DDBJ whole genome shotgun (WGS) entry which is preliminary data.</text>
</comment>
<feature type="region of interest" description="Disordered" evidence="1">
    <location>
        <begin position="190"/>
        <end position="214"/>
    </location>
</feature>
<accession>A0A844G8C4</accession>
<dbReference type="EMBL" id="VUNS01000036">
    <property type="protein sequence ID" value="MST99433.1"/>
    <property type="molecule type" value="Genomic_DNA"/>
</dbReference>
<dbReference type="Gene3D" id="1.10.260.40">
    <property type="entry name" value="lambda repressor-like DNA-binding domains"/>
    <property type="match status" value="1"/>
</dbReference>